<keyword evidence="1" id="KW-0378">Hydrolase</keyword>
<dbReference type="SUPFAM" id="SSF54637">
    <property type="entry name" value="Thioesterase/thiol ester dehydrase-isomerase"/>
    <property type="match status" value="1"/>
</dbReference>
<dbReference type="PANTHER" id="PTHR43240">
    <property type="entry name" value="1,4-DIHYDROXY-2-NAPHTHOYL-COA THIOESTERASE 1"/>
    <property type="match status" value="1"/>
</dbReference>
<dbReference type="Pfam" id="PF03061">
    <property type="entry name" value="4HBT"/>
    <property type="match status" value="1"/>
</dbReference>
<protein>
    <recommendedName>
        <fullName evidence="2">Thioesterase domain-containing protein</fullName>
    </recommendedName>
</protein>
<dbReference type="Gene3D" id="3.10.129.10">
    <property type="entry name" value="Hotdog Thioesterase"/>
    <property type="match status" value="1"/>
</dbReference>
<evidence type="ECO:0000256" key="1">
    <source>
        <dbReference type="ARBA" id="ARBA00022801"/>
    </source>
</evidence>
<dbReference type="STRING" id="318586.Pden_2865"/>
<sequence length="167" mass="18262">MPAGFGLLPFRLHAKQEARGMSEPLPEDELEQRRRIARQFIEVIPHARALGMRLDQLSPEGAEISLPWREDLVGDPRSGVIHGGVISALMDTCSGAAVMAHPAGARSTATIDLRIDYMRAATPGQTIRARANCYHITRSVAFVRAWAMDDDESRPVASATGAFTVER</sequence>
<dbReference type="CDD" id="cd03443">
    <property type="entry name" value="PaaI_thioesterase"/>
    <property type="match status" value="1"/>
</dbReference>
<dbReference type="GO" id="GO:0005829">
    <property type="term" value="C:cytosol"/>
    <property type="evidence" value="ECO:0007669"/>
    <property type="project" value="TreeGrafter"/>
</dbReference>
<evidence type="ECO:0000313" key="4">
    <source>
        <dbReference type="Proteomes" id="UP000000361"/>
    </source>
</evidence>
<dbReference type="InterPro" id="IPR006683">
    <property type="entry name" value="Thioestr_dom"/>
</dbReference>
<dbReference type="NCBIfam" id="TIGR00369">
    <property type="entry name" value="unchar_dom_1"/>
    <property type="match status" value="1"/>
</dbReference>
<name>A1B605_PARDP</name>
<dbReference type="KEGG" id="pde:Pden_2865"/>
<evidence type="ECO:0000259" key="2">
    <source>
        <dbReference type="Pfam" id="PF03061"/>
    </source>
</evidence>
<proteinExistence type="predicted"/>
<dbReference type="EMBL" id="CP000490">
    <property type="protein sequence ID" value="ABL70949.1"/>
    <property type="molecule type" value="Genomic_DNA"/>
</dbReference>
<keyword evidence="4" id="KW-1185">Reference proteome</keyword>
<evidence type="ECO:0000313" key="3">
    <source>
        <dbReference type="EMBL" id="ABL70949.1"/>
    </source>
</evidence>
<gene>
    <name evidence="3" type="ordered locus">Pden_2865</name>
</gene>
<feature type="domain" description="Thioesterase" evidence="2">
    <location>
        <begin position="79"/>
        <end position="152"/>
    </location>
</feature>
<organism evidence="3 4">
    <name type="scientific">Paracoccus denitrificans (strain Pd 1222)</name>
    <dbReference type="NCBI Taxonomy" id="318586"/>
    <lineage>
        <taxon>Bacteria</taxon>
        <taxon>Pseudomonadati</taxon>
        <taxon>Pseudomonadota</taxon>
        <taxon>Alphaproteobacteria</taxon>
        <taxon>Rhodobacterales</taxon>
        <taxon>Paracoccaceae</taxon>
        <taxon>Paracoccus</taxon>
    </lineage>
</organism>
<dbReference type="EnsemblBacteria" id="ABL70949">
    <property type="protein sequence ID" value="ABL70949"/>
    <property type="gene ID" value="Pden_2865"/>
</dbReference>
<dbReference type="HOGENOM" id="CLU_089876_7_0_5"/>
<dbReference type="PANTHER" id="PTHR43240:SF7">
    <property type="entry name" value="BLR7284 PROTEIN"/>
    <property type="match status" value="1"/>
</dbReference>
<dbReference type="InterPro" id="IPR003736">
    <property type="entry name" value="PAAI_dom"/>
</dbReference>
<dbReference type="Proteomes" id="UP000000361">
    <property type="component" value="Chromosome 2"/>
</dbReference>
<dbReference type="InterPro" id="IPR029069">
    <property type="entry name" value="HotDog_dom_sf"/>
</dbReference>
<dbReference type="eggNOG" id="COG2050">
    <property type="taxonomic scope" value="Bacteria"/>
</dbReference>
<accession>A1B605</accession>
<dbReference type="GO" id="GO:0061522">
    <property type="term" value="F:1,4-dihydroxy-2-naphthoyl-CoA thioesterase activity"/>
    <property type="evidence" value="ECO:0007669"/>
    <property type="project" value="TreeGrafter"/>
</dbReference>
<dbReference type="AlphaFoldDB" id="A1B605"/>
<reference evidence="4" key="1">
    <citation type="submission" date="2006-12" db="EMBL/GenBank/DDBJ databases">
        <title>Complete sequence of chromosome 2 of Paracoccus denitrificans PD1222.</title>
        <authorList>
            <person name="Copeland A."/>
            <person name="Lucas S."/>
            <person name="Lapidus A."/>
            <person name="Barry K."/>
            <person name="Detter J.C."/>
            <person name="Glavina del Rio T."/>
            <person name="Hammon N."/>
            <person name="Israni S."/>
            <person name="Dalin E."/>
            <person name="Tice H."/>
            <person name="Pitluck S."/>
            <person name="Munk A.C."/>
            <person name="Brettin T."/>
            <person name="Bruce D."/>
            <person name="Han C."/>
            <person name="Tapia R."/>
            <person name="Gilna P."/>
            <person name="Schmutz J."/>
            <person name="Larimer F."/>
            <person name="Land M."/>
            <person name="Hauser L."/>
            <person name="Kyrpides N."/>
            <person name="Lykidis A."/>
            <person name="Spiro S."/>
            <person name="Richardson D.J."/>
            <person name="Moir J.W.B."/>
            <person name="Ferguson S.J."/>
            <person name="van Spanning R.J.M."/>
            <person name="Richardson P."/>
        </authorList>
    </citation>
    <scope>NUCLEOTIDE SEQUENCE [LARGE SCALE GENOMIC DNA]</scope>
    <source>
        <strain evidence="4">Pd 1222</strain>
    </source>
</reference>